<sequence>MLLSMVDFSLFTAVRLGWDFLVLATSEANLFCWRLTMVIYSQMQLGLELVITPGVDLIFWLISNLSTTVRSSYTFIVWQASKLSSAVTSVFWWLVGNVSTSLKGISRLGSVAKRLVDSDSPSDFELIWNNWQSPVCCVIALTGTATCLIAIVAWCHGKLAKLRLKNRQYVRTDRPDAPICQEFILDKCKNGSSVQAITALLPYQWQYVDGQEWNSLKEQDNEKLEQMYCDVNLEEFSPKVFRRFYFGKVQITQKDFEKFAQMRRLSTESYVNSTNSLATEWIWYWKHEDGGWRKYGRDDTGKDLQELLEKAFLDKKKDSRFRISDQNYILSFDSSGDMSQKNVLYGTVKKVRRRPAKFVSKDDISQLIRSQNEVLVSNQQGKYSRGGWDPMPSTMQYKRVPLSGRSGEFKQVEKLFRESIERRVVIIGIERVQNPFMWEKYQRKKENMAAAKTGSHQGRFVNERQLFHGTSPENVEAICKQNFDWRLHGKNATAYGQGSYFALNSSYSDSYAKEDSKGSKFMFVAKVLAGSYTTGQSNYRRPPSKEPSNPASDLYDSCVDDMSCPTIFVIFDTDQFYPEYIIKYSISQGSY</sequence>
<feature type="domain" description="PARP catalytic" evidence="6">
    <location>
        <begin position="377"/>
        <end position="591"/>
    </location>
</feature>
<evidence type="ECO:0000259" key="5">
    <source>
        <dbReference type="PROSITE" id="PS50918"/>
    </source>
</evidence>
<dbReference type="Gene3D" id="3.90.228.10">
    <property type="match status" value="1"/>
</dbReference>
<keyword evidence="4" id="KW-0520">NAD</keyword>
<feature type="domain" description="WWE" evidence="5">
    <location>
        <begin position="269"/>
        <end position="353"/>
    </location>
</feature>
<keyword evidence="8" id="KW-1185">Reference proteome</keyword>
<comment type="subcellular location">
    <subcellularLocation>
        <location evidence="1">Nucleus</location>
    </subcellularLocation>
</comment>
<evidence type="ECO:0000259" key="6">
    <source>
        <dbReference type="PROSITE" id="PS51059"/>
    </source>
</evidence>
<dbReference type="EC" id="2.4.2.-" evidence="4"/>
<reference evidence="7 8" key="1">
    <citation type="submission" date="2022-05" db="EMBL/GenBank/DDBJ databases">
        <authorList>
            <consortium name="Genoscope - CEA"/>
            <person name="William W."/>
        </authorList>
    </citation>
    <scope>NUCLEOTIDE SEQUENCE [LARGE SCALE GENOMIC DNA]</scope>
</reference>
<protein>
    <recommendedName>
        <fullName evidence="4">Poly [ADP-ribose] polymerase</fullName>
        <shortName evidence="4">PARP</shortName>
        <ecNumber evidence="4">2.4.2.-</ecNumber>
    </recommendedName>
</protein>
<evidence type="ECO:0000256" key="1">
    <source>
        <dbReference type="ARBA" id="ARBA00004123"/>
    </source>
</evidence>
<evidence type="ECO:0000313" key="8">
    <source>
        <dbReference type="Proteomes" id="UP001159405"/>
    </source>
</evidence>
<organism evidence="7 8">
    <name type="scientific">Porites lobata</name>
    <dbReference type="NCBI Taxonomy" id="104759"/>
    <lineage>
        <taxon>Eukaryota</taxon>
        <taxon>Metazoa</taxon>
        <taxon>Cnidaria</taxon>
        <taxon>Anthozoa</taxon>
        <taxon>Hexacorallia</taxon>
        <taxon>Scleractinia</taxon>
        <taxon>Fungiina</taxon>
        <taxon>Poritidae</taxon>
        <taxon>Porites</taxon>
    </lineage>
</organism>
<evidence type="ECO:0000256" key="2">
    <source>
        <dbReference type="ARBA" id="ARBA00023242"/>
    </source>
</evidence>
<dbReference type="PROSITE" id="PS50918">
    <property type="entry name" value="WWE"/>
    <property type="match status" value="1"/>
</dbReference>
<name>A0ABN8S042_9CNID</name>
<dbReference type="Pfam" id="PF00644">
    <property type="entry name" value="PARP"/>
    <property type="match status" value="1"/>
</dbReference>
<dbReference type="Pfam" id="PF02825">
    <property type="entry name" value="WWE"/>
    <property type="match status" value="1"/>
</dbReference>
<evidence type="ECO:0000256" key="4">
    <source>
        <dbReference type="RuleBase" id="RU362114"/>
    </source>
</evidence>
<dbReference type="PANTHER" id="PTHR45740:SF2">
    <property type="entry name" value="POLY [ADP-RIBOSE] POLYMERASE"/>
    <property type="match status" value="1"/>
</dbReference>
<dbReference type="SUPFAM" id="SSF117839">
    <property type="entry name" value="WWE domain"/>
    <property type="match status" value="1"/>
</dbReference>
<proteinExistence type="inferred from homology"/>
<gene>
    <name evidence="7" type="ORF">PLOB_00029723</name>
</gene>
<dbReference type="InterPro" id="IPR037197">
    <property type="entry name" value="WWE_dom_sf"/>
</dbReference>
<dbReference type="Pfam" id="PF23466">
    <property type="entry name" value="WWE_4"/>
    <property type="match status" value="1"/>
</dbReference>
<dbReference type="EMBL" id="CALNXK010000376">
    <property type="protein sequence ID" value="CAH3184151.1"/>
    <property type="molecule type" value="Genomic_DNA"/>
</dbReference>
<keyword evidence="4" id="KW-0328">Glycosyltransferase</keyword>
<keyword evidence="2" id="KW-0539">Nucleus</keyword>
<dbReference type="InterPro" id="IPR051712">
    <property type="entry name" value="ARTD-AVP"/>
</dbReference>
<dbReference type="Gene3D" id="3.30.720.50">
    <property type="match status" value="1"/>
</dbReference>
<keyword evidence="4" id="KW-0808">Transferase</keyword>
<dbReference type="PANTHER" id="PTHR45740">
    <property type="entry name" value="POLY [ADP-RIBOSE] POLYMERASE"/>
    <property type="match status" value="1"/>
</dbReference>
<dbReference type="Proteomes" id="UP001159405">
    <property type="component" value="Unassembled WGS sequence"/>
</dbReference>
<comment type="caution">
    <text evidence="7">The sequence shown here is derived from an EMBL/GenBank/DDBJ whole genome shotgun (WGS) entry which is preliminary data.</text>
</comment>
<evidence type="ECO:0000313" key="7">
    <source>
        <dbReference type="EMBL" id="CAH3184151.1"/>
    </source>
</evidence>
<evidence type="ECO:0000256" key="3">
    <source>
        <dbReference type="ARBA" id="ARBA00024347"/>
    </source>
</evidence>
<dbReference type="CDD" id="cd01439">
    <property type="entry name" value="TCCD_inducible_PARP_like"/>
    <property type="match status" value="1"/>
</dbReference>
<dbReference type="PROSITE" id="PS51059">
    <property type="entry name" value="PARP_CATALYTIC"/>
    <property type="match status" value="1"/>
</dbReference>
<dbReference type="InterPro" id="IPR004170">
    <property type="entry name" value="WWE_dom"/>
</dbReference>
<dbReference type="SUPFAM" id="SSF56399">
    <property type="entry name" value="ADP-ribosylation"/>
    <property type="match status" value="1"/>
</dbReference>
<comment type="similarity">
    <text evidence="3">Belongs to the ARTD/PARP family.</text>
</comment>
<dbReference type="InterPro" id="IPR012317">
    <property type="entry name" value="Poly(ADP-ribose)pol_cat_dom"/>
</dbReference>
<accession>A0ABN8S042</accession>